<dbReference type="InterPro" id="IPR016071">
    <property type="entry name" value="Staphylococal_nuclease_OB-fold"/>
</dbReference>
<name>A0A6J5VIV2_PRUAR</name>
<dbReference type="PANTHER" id="PTHR12302:SF2">
    <property type="entry name" value="STAPHYLOCOCCAL NUCLEASE DOMAIN-CONTAINING PROTEIN 1"/>
    <property type="match status" value="1"/>
</dbReference>
<feature type="domain" description="TNase-like" evidence="1">
    <location>
        <begin position="46"/>
        <end position="158"/>
    </location>
</feature>
<dbReference type="GO" id="GO:0006402">
    <property type="term" value="P:mRNA catabolic process"/>
    <property type="evidence" value="ECO:0007669"/>
    <property type="project" value="TreeGrafter"/>
</dbReference>
<organism evidence="2 3">
    <name type="scientific">Prunus armeniaca</name>
    <name type="common">Apricot</name>
    <name type="synonym">Armeniaca vulgaris</name>
    <dbReference type="NCBI Taxonomy" id="36596"/>
    <lineage>
        <taxon>Eukaryota</taxon>
        <taxon>Viridiplantae</taxon>
        <taxon>Streptophyta</taxon>
        <taxon>Embryophyta</taxon>
        <taxon>Tracheophyta</taxon>
        <taxon>Spermatophyta</taxon>
        <taxon>Magnoliopsida</taxon>
        <taxon>eudicotyledons</taxon>
        <taxon>Gunneridae</taxon>
        <taxon>Pentapetalae</taxon>
        <taxon>rosids</taxon>
        <taxon>fabids</taxon>
        <taxon>Rosales</taxon>
        <taxon>Rosaceae</taxon>
        <taxon>Amygdaloideae</taxon>
        <taxon>Amygdaleae</taxon>
        <taxon>Prunus</taxon>
    </lineage>
</organism>
<sequence>MDVIDLSNATHGEAAKACGLIFFWEFGKYKKVSALVTSVIRTGVRDKIILVIKQEKTWKIAFSLCGVTWPRGEEPYADEAFELLRQTILHTKVEVLLDTVDGDGYFIGTLLASNTHVAIPLLEAGLAKMEEAYPKAYNTEFNNAQKSAKSKKLKIWETYVETSQNIQLVTEKS</sequence>
<reference evidence="2 3" key="1">
    <citation type="submission" date="2020-05" db="EMBL/GenBank/DDBJ databases">
        <authorList>
            <person name="Campoy J."/>
            <person name="Schneeberger K."/>
            <person name="Spophaly S."/>
        </authorList>
    </citation>
    <scope>NUCLEOTIDE SEQUENCE [LARGE SCALE GENOMIC DNA]</scope>
    <source>
        <strain evidence="2">PruArmRojPasFocal</strain>
    </source>
</reference>
<accession>A0A6J5VIV2</accession>
<evidence type="ECO:0000313" key="2">
    <source>
        <dbReference type="EMBL" id="CAB4288052.1"/>
    </source>
</evidence>
<dbReference type="GO" id="GO:0003723">
    <property type="term" value="F:RNA binding"/>
    <property type="evidence" value="ECO:0007669"/>
    <property type="project" value="TreeGrafter"/>
</dbReference>
<protein>
    <recommendedName>
        <fullName evidence="1">TNase-like domain-containing protein</fullName>
    </recommendedName>
</protein>
<dbReference type="InterPro" id="IPR035437">
    <property type="entry name" value="SNase_OB-fold_sf"/>
</dbReference>
<evidence type="ECO:0000259" key="1">
    <source>
        <dbReference type="PROSITE" id="PS50830"/>
    </source>
</evidence>
<gene>
    <name evidence="2" type="ORF">CURHAP_LOCUS46135</name>
</gene>
<dbReference type="GO" id="GO:0004518">
    <property type="term" value="F:nuclease activity"/>
    <property type="evidence" value="ECO:0007669"/>
    <property type="project" value="TreeGrafter"/>
</dbReference>
<dbReference type="Gene3D" id="2.40.50.90">
    <property type="match status" value="1"/>
</dbReference>
<dbReference type="GO" id="GO:0005829">
    <property type="term" value="C:cytosol"/>
    <property type="evidence" value="ECO:0007669"/>
    <property type="project" value="TreeGrafter"/>
</dbReference>
<dbReference type="Pfam" id="PF00565">
    <property type="entry name" value="SNase"/>
    <property type="match status" value="1"/>
</dbReference>
<dbReference type="GO" id="GO:0005634">
    <property type="term" value="C:nucleus"/>
    <property type="evidence" value="ECO:0007669"/>
    <property type="project" value="TreeGrafter"/>
</dbReference>
<dbReference type="SMART" id="SM00318">
    <property type="entry name" value="SNc"/>
    <property type="match status" value="1"/>
</dbReference>
<dbReference type="AlphaFoldDB" id="A0A6J5VIV2"/>
<evidence type="ECO:0000313" key="3">
    <source>
        <dbReference type="Proteomes" id="UP000507222"/>
    </source>
</evidence>
<dbReference type="EMBL" id="CAEKDK010000007">
    <property type="protein sequence ID" value="CAB4288052.1"/>
    <property type="molecule type" value="Genomic_DNA"/>
</dbReference>
<dbReference type="Proteomes" id="UP000507222">
    <property type="component" value="Unassembled WGS sequence"/>
</dbReference>
<dbReference type="PROSITE" id="PS50830">
    <property type="entry name" value="TNASE_3"/>
    <property type="match status" value="1"/>
</dbReference>
<proteinExistence type="predicted"/>
<dbReference type="SUPFAM" id="SSF50199">
    <property type="entry name" value="Staphylococcal nuclease"/>
    <property type="match status" value="1"/>
</dbReference>
<dbReference type="PANTHER" id="PTHR12302">
    <property type="entry name" value="EBNA2 BINDING PROTEIN P100"/>
    <property type="match status" value="1"/>
</dbReference>